<name>A0A8H5FUK6_9AGAR</name>
<sequence>MLNLGINSKTATQSSAASAGPIHIPTSHSDCTLSIFLRMICALGIPTWASFDQVWDVLLLCESWDAPGPISTIRTGMTAPLFLSQPLKLYRIAMQFGWESEAKLASTRSLKLNLFSEENKEELSLLSGAALWKLMALHKSRRDLFKKMLDDGELFNSGNSTICYHCHKAVDHHTWRELKHRLFCELDKDASGKEILVGLHEWPEAVACWEFQCPSCKEFSHTKSSTIENLESSLSSLPTTV</sequence>
<evidence type="ECO:0000313" key="1">
    <source>
        <dbReference type="EMBL" id="KAF5349303.1"/>
    </source>
</evidence>
<accession>A0A8H5FUK6</accession>
<dbReference type="EMBL" id="JAACJM010000082">
    <property type="protein sequence ID" value="KAF5349303.1"/>
    <property type="molecule type" value="Genomic_DNA"/>
</dbReference>
<reference evidence="1 2" key="1">
    <citation type="journal article" date="2020" name="ISME J.">
        <title>Uncovering the hidden diversity of litter-decomposition mechanisms in mushroom-forming fungi.</title>
        <authorList>
            <person name="Floudas D."/>
            <person name="Bentzer J."/>
            <person name="Ahren D."/>
            <person name="Johansson T."/>
            <person name="Persson P."/>
            <person name="Tunlid A."/>
        </authorList>
    </citation>
    <scope>NUCLEOTIDE SEQUENCE [LARGE SCALE GENOMIC DNA]</scope>
    <source>
        <strain evidence="1 2">CBS 291.85</strain>
    </source>
</reference>
<gene>
    <name evidence="1" type="ORF">D9758_011749</name>
</gene>
<comment type="caution">
    <text evidence="1">The sequence shown here is derived from an EMBL/GenBank/DDBJ whole genome shotgun (WGS) entry which is preliminary data.</text>
</comment>
<dbReference type="Proteomes" id="UP000559256">
    <property type="component" value="Unassembled WGS sequence"/>
</dbReference>
<dbReference type="AlphaFoldDB" id="A0A8H5FUK6"/>
<protein>
    <submittedName>
        <fullName evidence="1">Uncharacterized protein</fullName>
    </submittedName>
</protein>
<dbReference type="OrthoDB" id="3266199at2759"/>
<keyword evidence="2" id="KW-1185">Reference proteome</keyword>
<organism evidence="1 2">
    <name type="scientific">Tetrapyrgos nigripes</name>
    <dbReference type="NCBI Taxonomy" id="182062"/>
    <lineage>
        <taxon>Eukaryota</taxon>
        <taxon>Fungi</taxon>
        <taxon>Dikarya</taxon>
        <taxon>Basidiomycota</taxon>
        <taxon>Agaricomycotina</taxon>
        <taxon>Agaricomycetes</taxon>
        <taxon>Agaricomycetidae</taxon>
        <taxon>Agaricales</taxon>
        <taxon>Marasmiineae</taxon>
        <taxon>Marasmiaceae</taxon>
        <taxon>Tetrapyrgos</taxon>
    </lineage>
</organism>
<evidence type="ECO:0000313" key="2">
    <source>
        <dbReference type="Proteomes" id="UP000559256"/>
    </source>
</evidence>
<proteinExistence type="predicted"/>